<comment type="caution">
    <text evidence="1">The sequence shown here is derived from an EMBL/GenBank/DDBJ whole genome shotgun (WGS) entry which is preliminary data.</text>
</comment>
<organism evidence="1 2">
    <name type="scientific">Rubroshorea leprosula</name>
    <dbReference type="NCBI Taxonomy" id="152421"/>
    <lineage>
        <taxon>Eukaryota</taxon>
        <taxon>Viridiplantae</taxon>
        <taxon>Streptophyta</taxon>
        <taxon>Embryophyta</taxon>
        <taxon>Tracheophyta</taxon>
        <taxon>Spermatophyta</taxon>
        <taxon>Magnoliopsida</taxon>
        <taxon>eudicotyledons</taxon>
        <taxon>Gunneridae</taxon>
        <taxon>Pentapetalae</taxon>
        <taxon>rosids</taxon>
        <taxon>malvids</taxon>
        <taxon>Malvales</taxon>
        <taxon>Dipterocarpaceae</taxon>
        <taxon>Rubroshorea</taxon>
    </lineage>
</organism>
<protein>
    <submittedName>
        <fullName evidence="1">Uncharacterized protein</fullName>
    </submittedName>
</protein>
<evidence type="ECO:0000313" key="2">
    <source>
        <dbReference type="Proteomes" id="UP001054252"/>
    </source>
</evidence>
<proteinExistence type="predicted"/>
<dbReference type="AlphaFoldDB" id="A0AAV5M627"/>
<keyword evidence="2" id="KW-1185">Reference proteome</keyword>
<accession>A0AAV5M627</accession>
<dbReference type="EMBL" id="BPVZ01000182">
    <property type="protein sequence ID" value="GKV44469.1"/>
    <property type="molecule type" value="Genomic_DNA"/>
</dbReference>
<evidence type="ECO:0000313" key="1">
    <source>
        <dbReference type="EMBL" id="GKV44469.1"/>
    </source>
</evidence>
<name>A0AAV5M627_9ROSI</name>
<dbReference type="Proteomes" id="UP001054252">
    <property type="component" value="Unassembled WGS sequence"/>
</dbReference>
<sequence>MGASGGLLCVWDKLNFVKREVFTGDGFLGVSREWGTKKLQCYFVNVYAPNDKRKKVELWEELRTLILEKGG</sequence>
<gene>
    <name evidence="1" type="ORF">SLEP1_g51654</name>
</gene>
<reference evidence="1 2" key="1">
    <citation type="journal article" date="2021" name="Commun. Biol.">
        <title>The genome of Shorea leprosula (Dipterocarpaceae) highlights the ecological relevance of drought in aseasonal tropical rainforests.</title>
        <authorList>
            <person name="Ng K.K.S."/>
            <person name="Kobayashi M.J."/>
            <person name="Fawcett J.A."/>
            <person name="Hatakeyama M."/>
            <person name="Paape T."/>
            <person name="Ng C.H."/>
            <person name="Ang C.C."/>
            <person name="Tnah L.H."/>
            <person name="Lee C.T."/>
            <person name="Nishiyama T."/>
            <person name="Sese J."/>
            <person name="O'Brien M.J."/>
            <person name="Copetti D."/>
            <person name="Mohd Noor M.I."/>
            <person name="Ong R.C."/>
            <person name="Putra M."/>
            <person name="Sireger I.Z."/>
            <person name="Indrioko S."/>
            <person name="Kosugi Y."/>
            <person name="Izuno A."/>
            <person name="Isagi Y."/>
            <person name="Lee S.L."/>
            <person name="Shimizu K.K."/>
        </authorList>
    </citation>
    <scope>NUCLEOTIDE SEQUENCE [LARGE SCALE GENOMIC DNA]</scope>
    <source>
        <strain evidence="1">214</strain>
    </source>
</reference>